<accession>A0ABV2CSI2</accession>
<dbReference type="InterPro" id="IPR003423">
    <property type="entry name" value="OMP_efflux"/>
</dbReference>
<evidence type="ECO:0000313" key="4">
    <source>
        <dbReference type="EMBL" id="MET1490870.1"/>
    </source>
</evidence>
<dbReference type="Gene3D" id="1.20.1600.10">
    <property type="entry name" value="Outer membrane efflux proteins (OEP)"/>
    <property type="match status" value="1"/>
</dbReference>
<evidence type="ECO:0000256" key="1">
    <source>
        <dbReference type="ARBA" id="ARBA00007613"/>
    </source>
</evidence>
<dbReference type="PANTHER" id="PTHR30203:SF24">
    <property type="entry name" value="BLR4935 PROTEIN"/>
    <property type="match status" value="1"/>
</dbReference>
<gene>
    <name evidence="4" type="ORF">ABVT11_13615</name>
</gene>
<organism evidence="4 5">
    <name type="scientific">Uliginosibacterium paludis</name>
    <dbReference type="NCBI Taxonomy" id="1615952"/>
    <lineage>
        <taxon>Bacteria</taxon>
        <taxon>Pseudomonadati</taxon>
        <taxon>Pseudomonadota</taxon>
        <taxon>Betaproteobacteria</taxon>
        <taxon>Rhodocyclales</taxon>
        <taxon>Zoogloeaceae</taxon>
        <taxon>Uliginosibacterium</taxon>
    </lineage>
</organism>
<comment type="caution">
    <text evidence="4">The sequence shown here is derived from an EMBL/GenBank/DDBJ whole genome shotgun (WGS) entry which is preliminary data.</text>
</comment>
<keyword evidence="3" id="KW-0732">Signal</keyword>
<feature type="coiled-coil region" evidence="2">
    <location>
        <begin position="314"/>
        <end position="341"/>
    </location>
</feature>
<keyword evidence="2" id="KW-0175">Coiled coil</keyword>
<protein>
    <submittedName>
        <fullName evidence="4">TolC family protein</fullName>
    </submittedName>
</protein>
<evidence type="ECO:0000256" key="2">
    <source>
        <dbReference type="SAM" id="Coils"/>
    </source>
</evidence>
<feature type="signal peptide" evidence="3">
    <location>
        <begin position="1"/>
        <end position="24"/>
    </location>
</feature>
<dbReference type="Pfam" id="PF02321">
    <property type="entry name" value="OEP"/>
    <property type="match status" value="1"/>
</dbReference>
<dbReference type="RefSeq" id="WP_345925734.1">
    <property type="nucleotide sequence ID" value="NZ_JBDIVF010000002.1"/>
</dbReference>
<dbReference type="EMBL" id="JBEWLZ010000007">
    <property type="protein sequence ID" value="MET1490870.1"/>
    <property type="molecule type" value="Genomic_DNA"/>
</dbReference>
<reference evidence="4 5" key="1">
    <citation type="submission" date="2024-07" db="EMBL/GenBank/DDBJ databases">
        <title>Uliginosibacterium paludis KCTC:42655.</title>
        <authorList>
            <person name="Kim M.K."/>
        </authorList>
    </citation>
    <scope>NUCLEOTIDE SEQUENCE [LARGE SCALE GENOMIC DNA]</scope>
    <source>
        <strain evidence="4 5">KCTC 42655</strain>
    </source>
</reference>
<dbReference type="SUPFAM" id="SSF56954">
    <property type="entry name" value="Outer membrane efflux proteins (OEP)"/>
    <property type="match status" value="1"/>
</dbReference>
<keyword evidence="5" id="KW-1185">Reference proteome</keyword>
<evidence type="ECO:0000313" key="5">
    <source>
        <dbReference type="Proteomes" id="UP001548590"/>
    </source>
</evidence>
<feature type="coiled-coil region" evidence="2">
    <location>
        <begin position="194"/>
        <end position="221"/>
    </location>
</feature>
<comment type="similarity">
    <text evidence="1">Belongs to the outer membrane factor (OMF) (TC 1.B.17) family.</text>
</comment>
<name>A0ABV2CSI2_9RHOO</name>
<dbReference type="Proteomes" id="UP001548590">
    <property type="component" value="Unassembled WGS sequence"/>
</dbReference>
<dbReference type="PANTHER" id="PTHR30203">
    <property type="entry name" value="OUTER MEMBRANE CATION EFFLUX PROTEIN"/>
    <property type="match status" value="1"/>
</dbReference>
<dbReference type="InterPro" id="IPR010131">
    <property type="entry name" value="MdtP/NodT-like"/>
</dbReference>
<sequence length="431" mass="46456">MFSGPLRAVWLSVALAGAAPAAFALESPGGTPLGLAEVQRLAEARAPQLQALQARESAAREMAVSAAQLPDPVLKLGVSNLPVSGEAAWNLGREGMTMRTVGVMQELTRGARREARREQAGREADMARAEAGLSLATIRRESALAWLDVAWMTRMCTVLGEQISELRLQQQAAEAAFRSGRGLQAGLLGAALALGRVEDQLAGTERELASAQARLARWIGEADARRPAADAESSLAPPAVATPAEDLRHPSLLLAERRVALADASARLAREDRTPDLAVEVMYGKRGAAFNDMVSVNLVMPLPWNRAGRQDRDLAAALARADAARAEQDDAQREYRAEEAAARSEWQLNQRRLARYDTQLVPLATQQVEATLAAYRAGTATLDMTLEARRALIDTRMERLRTALDAARSRVRLDYLAPQAGQPTPAQGDAR</sequence>
<evidence type="ECO:0000256" key="3">
    <source>
        <dbReference type="SAM" id="SignalP"/>
    </source>
</evidence>
<proteinExistence type="inferred from homology"/>
<feature type="chain" id="PRO_5047458143" evidence="3">
    <location>
        <begin position="25"/>
        <end position="431"/>
    </location>
</feature>